<reference evidence="2" key="1">
    <citation type="submission" date="2023-03" db="EMBL/GenBank/DDBJ databases">
        <authorList>
            <person name="Steffen K."/>
            <person name="Cardenas P."/>
        </authorList>
    </citation>
    <scope>NUCLEOTIDE SEQUENCE</scope>
</reference>
<keyword evidence="1" id="KW-0812">Transmembrane</keyword>
<keyword evidence="1" id="KW-1133">Transmembrane helix</keyword>
<feature type="transmembrane region" description="Helical" evidence="1">
    <location>
        <begin position="12"/>
        <end position="31"/>
    </location>
</feature>
<comment type="caution">
    <text evidence="2">The sequence shown here is derived from an EMBL/GenBank/DDBJ whole genome shotgun (WGS) entry which is preliminary data.</text>
</comment>
<dbReference type="EMBL" id="CASHTH010003155">
    <property type="protein sequence ID" value="CAI8040998.1"/>
    <property type="molecule type" value="Genomic_DNA"/>
</dbReference>
<dbReference type="Proteomes" id="UP001174909">
    <property type="component" value="Unassembled WGS sequence"/>
</dbReference>
<evidence type="ECO:0000256" key="1">
    <source>
        <dbReference type="SAM" id="Phobius"/>
    </source>
</evidence>
<keyword evidence="1" id="KW-0472">Membrane</keyword>
<organism evidence="2 3">
    <name type="scientific">Geodia barretti</name>
    <name type="common">Barrett's horny sponge</name>
    <dbReference type="NCBI Taxonomy" id="519541"/>
    <lineage>
        <taxon>Eukaryota</taxon>
        <taxon>Metazoa</taxon>
        <taxon>Porifera</taxon>
        <taxon>Demospongiae</taxon>
        <taxon>Heteroscleromorpha</taxon>
        <taxon>Tetractinellida</taxon>
        <taxon>Astrophorina</taxon>
        <taxon>Geodiidae</taxon>
        <taxon>Geodia</taxon>
    </lineage>
</organism>
<protein>
    <submittedName>
        <fullName evidence="2">Uncharacterized protein</fullName>
    </submittedName>
</protein>
<evidence type="ECO:0000313" key="3">
    <source>
        <dbReference type="Proteomes" id="UP001174909"/>
    </source>
</evidence>
<sequence>MVAHTEMKLGKYAYYIIFIMITCFHDGRILFEKASGNFL</sequence>
<gene>
    <name evidence="2" type="ORF">GBAR_LOCUS22783</name>
</gene>
<keyword evidence="3" id="KW-1185">Reference proteome</keyword>
<dbReference type="AlphaFoldDB" id="A0AA35T4S7"/>
<name>A0AA35T4S7_GEOBA</name>
<evidence type="ECO:0000313" key="2">
    <source>
        <dbReference type="EMBL" id="CAI8040998.1"/>
    </source>
</evidence>
<accession>A0AA35T4S7</accession>
<proteinExistence type="predicted"/>